<evidence type="ECO:0000259" key="3">
    <source>
        <dbReference type="Pfam" id="PF03976"/>
    </source>
</evidence>
<dbReference type="InterPro" id="IPR022300">
    <property type="entry name" value="PPK2-rel_1"/>
</dbReference>
<dbReference type="GeneID" id="35294350"/>
<dbReference type="GO" id="GO:0006797">
    <property type="term" value="P:polyphosphate metabolic process"/>
    <property type="evidence" value="ECO:0007669"/>
    <property type="project" value="InterPro"/>
</dbReference>
<feature type="domain" description="Polyphosphate kinase-2-related" evidence="3">
    <location>
        <begin position="35"/>
        <end position="264"/>
    </location>
</feature>
<evidence type="ECO:0000313" key="4">
    <source>
        <dbReference type="EMBL" id="ARQ05866.1"/>
    </source>
</evidence>
<reference evidence="4 5" key="1">
    <citation type="journal article" date="2017" name="Int. J. Syst. Evol. Microbiol.">
        <title>Macrococcus canis sp. nov., a skin bacterium associated with infections in dogs.</title>
        <authorList>
            <person name="Gobeli Brawand S."/>
            <person name="Cotting K."/>
            <person name="Gomez-Sanz E."/>
            <person name="Collaud A."/>
            <person name="Thomann A."/>
            <person name="Brodard I."/>
            <person name="Rodriguez-Campos S."/>
            <person name="Strauss C."/>
            <person name="Perreten V."/>
        </authorList>
    </citation>
    <scope>NUCLEOTIDE SEQUENCE [LARGE SCALE GENOMIC DNA]</scope>
    <source>
        <strain evidence="4 5">KM45013</strain>
    </source>
</reference>
<dbReference type="RefSeq" id="WP_086041580.1">
    <property type="nucleotide sequence ID" value="NZ_CBCRZA010000018.1"/>
</dbReference>
<name>A0A1W7A904_9STAP</name>
<evidence type="ECO:0000313" key="5">
    <source>
        <dbReference type="Proteomes" id="UP000194154"/>
    </source>
</evidence>
<proteinExistence type="predicted"/>
<keyword evidence="1" id="KW-0808">Transferase</keyword>
<dbReference type="Gene3D" id="3.40.50.300">
    <property type="entry name" value="P-loop containing nucleotide triphosphate hydrolases"/>
    <property type="match status" value="1"/>
</dbReference>
<dbReference type="EMBL" id="CP021059">
    <property type="protein sequence ID" value="ARQ05866.1"/>
    <property type="molecule type" value="Genomic_DNA"/>
</dbReference>
<accession>A0A1W7A904</accession>
<keyword evidence="5" id="KW-1185">Reference proteome</keyword>
<dbReference type="InterPro" id="IPR016898">
    <property type="entry name" value="Polyphosphate_phosphotransfera"/>
</dbReference>
<dbReference type="InterPro" id="IPR027417">
    <property type="entry name" value="P-loop_NTPase"/>
</dbReference>
<keyword evidence="2 4" id="KW-0418">Kinase</keyword>
<dbReference type="PANTHER" id="PTHR34383">
    <property type="entry name" value="POLYPHOSPHATE:AMP PHOSPHOTRANSFERASE-RELATED"/>
    <property type="match status" value="1"/>
</dbReference>
<dbReference type="PIRSF" id="PIRSF028756">
    <property type="entry name" value="PPK2_prd"/>
    <property type="match status" value="1"/>
</dbReference>
<sequence length="287" mass="34274">MDINQYKVNHEESFSFDNFPSSENKKSLNDDIKENIIPELTQQLRGLHLKLHAAEENGILVVLQALDAAGKDEVISYIFSNLSAQGLKTTSFGKPTDTERKHDYLWRFHDGLPERGQIGILNRSYYEDVLAPRIHNLVEEKEKPDDAEEKNLWHTRYRQINDYERYLTENGFHVIKFFFNMSHEEQRNRLLERMTNPDKNWEFSFNDVKEREYWEDYQKLFSEMLEETSTEHSPWYVLPADDEWHTRRIVTEVMIEKIKSLNPQFPTISQEDKEDLDKAIERLKNEQ</sequence>
<dbReference type="PANTHER" id="PTHR34383:SF3">
    <property type="entry name" value="POLYPHOSPHATE:AMP PHOSPHOTRANSFERASE"/>
    <property type="match status" value="1"/>
</dbReference>
<dbReference type="STRING" id="1855823.MCCS_01950"/>
<dbReference type="AlphaFoldDB" id="A0A1W7A904"/>
<dbReference type="GO" id="GO:0008976">
    <property type="term" value="F:polyphosphate kinase activity"/>
    <property type="evidence" value="ECO:0007669"/>
    <property type="project" value="InterPro"/>
</dbReference>
<protein>
    <submittedName>
        <fullName evidence="4">Polyphosphate kinase 2 (PPK2)</fullName>
    </submittedName>
</protein>
<dbReference type="KEGG" id="mcak:MCCS_01950"/>
<dbReference type="NCBIfam" id="TIGR03709">
    <property type="entry name" value="PPK2_rel_1"/>
    <property type="match status" value="1"/>
</dbReference>
<organism evidence="4 5">
    <name type="scientific">Macrococcoides canis</name>
    <dbReference type="NCBI Taxonomy" id="1855823"/>
    <lineage>
        <taxon>Bacteria</taxon>
        <taxon>Bacillati</taxon>
        <taxon>Bacillota</taxon>
        <taxon>Bacilli</taxon>
        <taxon>Bacillales</taxon>
        <taxon>Staphylococcaceae</taxon>
        <taxon>Macrococcoides</taxon>
    </lineage>
</organism>
<evidence type="ECO:0000256" key="2">
    <source>
        <dbReference type="ARBA" id="ARBA00022777"/>
    </source>
</evidence>
<gene>
    <name evidence="4" type="ORF">MCCS_01950</name>
</gene>
<dbReference type="OrthoDB" id="9775224at2"/>
<dbReference type="Proteomes" id="UP000194154">
    <property type="component" value="Chromosome"/>
</dbReference>
<evidence type="ECO:0000256" key="1">
    <source>
        <dbReference type="ARBA" id="ARBA00022679"/>
    </source>
</evidence>
<dbReference type="SUPFAM" id="SSF52540">
    <property type="entry name" value="P-loop containing nucleoside triphosphate hydrolases"/>
    <property type="match status" value="1"/>
</dbReference>
<dbReference type="InterPro" id="IPR022488">
    <property type="entry name" value="PPK2-related"/>
</dbReference>
<dbReference type="Pfam" id="PF03976">
    <property type="entry name" value="PPK2"/>
    <property type="match status" value="1"/>
</dbReference>